<reference evidence="3" key="1">
    <citation type="submission" date="2021-01" db="EMBL/GenBank/DDBJ databases">
        <authorList>
            <person name="Corre E."/>
            <person name="Pelletier E."/>
            <person name="Niang G."/>
            <person name="Scheremetjew M."/>
            <person name="Finn R."/>
            <person name="Kale V."/>
            <person name="Holt S."/>
            <person name="Cochrane G."/>
            <person name="Meng A."/>
            <person name="Brown T."/>
            <person name="Cohen L."/>
        </authorList>
    </citation>
    <scope>NUCLEOTIDE SEQUENCE</scope>
    <source>
        <strain evidence="3">CCMP127</strain>
    </source>
</reference>
<evidence type="ECO:0000256" key="1">
    <source>
        <dbReference type="SAM" id="MobiDB-lite"/>
    </source>
</evidence>
<feature type="transmembrane region" description="Helical" evidence="2">
    <location>
        <begin position="81"/>
        <end position="99"/>
    </location>
</feature>
<keyword evidence="2" id="KW-0472">Membrane</keyword>
<protein>
    <submittedName>
        <fullName evidence="3">Uncharacterized protein</fullName>
    </submittedName>
</protein>
<keyword evidence="2" id="KW-1133">Transmembrane helix</keyword>
<feature type="transmembrane region" description="Helical" evidence="2">
    <location>
        <begin position="156"/>
        <end position="176"/>
    </location>
</feature>
<evidence type="ECO:0000313" key="3">
    <source>
        <dbReference type="EMBL" id="CAE0404590.1"/>
    </source>
</evidence>
<accession>A0A7S3KZR0</accession>
<keyword evidence="2" id="KW-0812">Transmembrane</keyword>
<sequence length="225" mass="24950">MFDFSQSCRFSFLFPAQPELINLLALALGVPQEDPNSSYNNNYDSGDDDIFPSEDGGGMNNNTVTPGGSHEMAEWNMGNTFDFIISAMGVYVAIVGLKATTLNTLRLARTYLTGTFLTGIGWCLFNYVMTYKLDKEMAENHEESRDGMPPMSDDDLAWQALTVMVLPCMVWMLCCLRAWQFQYLLREAEQEAEDRIRSELANITGDSNGNPGDEGTLPAEAGTMA</sequence>
<evidence type="ECO:0000256" key="2">
    <source>
        <dbReference type="SAM" id="Phobius"/>
    </source>
</evidence>
<dbReference type="AlphaFoldDB" id="A0A7S3KZR0"/>
<dbReference type="EMBL" id="HBIM01003113">
    <property type="protein sequence ID" value="CAE0404590.1"/>
    <property type="molecule type" value="Transcribed_RNA"/>
</dbReference>
<feature type="transmembrane region" description="Helical" evidence="2">
    <location>
        <begin position="111"/>
        <end position="129"/>
    </location>
</feature>
<proteinExistence type="predicted"/>
<organism evidence="3">
    <name type="scientific">Amphora coffeiformis</name>
    <dbReference type="NCBI Taxonomy" id="265554"/>
    <lineage>
        <taxon>Eukaryota</taxon>
        <taxon>Sar</taxon>
        <taxon>Stramenopiles</taxon>
        <taxon>Ochrophyta</taxon>
        <taxon>Bacillariophyta</taxon>
        <taxon>Bacillariophyceae</taxon>
        <taxon>Bacillariophycidae</taxon>
        <taxon>Thalassiophysales</taxon>
        <taxon>Catenulaceae</taxon>
        <taxon>Amphora</taxon>
    </lineage>
</organism>
<gene>
    <name evidence="3" type="ORF">ACOF00016_LOCUS2698</name>
</gene>
<feature type="region of interest" description="Disordered" evidence="1">
    <location>
        <begin position="201"/>
        <end position="225"/>
    </location>
</feature>
<name>A0A7S3KZR0_9STRA</name>